<keyword evidence="2" id="KW-1185">Reference proteome</keyword>
<dbReference type="SMART" id="SM00710">
    <property type="entry name" value="PbH1"/>
    <property type="match status" value="6"/>
</dbReference>
<proteinExistence type="predicted"/>
<evidence type="ECO:0000313" key="2">
    <source>
        <dbReference type="Proteomes" id="UP000482209"/>
    </source>
</evidence>
<dbReference type="InterPro" id="IPR011050">
    <property type="entry name" value="Pectin_lyase_fold/virulence"/>
</dbReference>
<dbReference type="InterPro" id="IPR006626">
    <property type="entry name" value="PbH1"/>
</dbReference>
<gene>
    <name evidence="1" type="ORF">FYJ58_07815</name>
</gene>
<dbReference type="InterPro" id="IPR012334">
    <property type="entry name" value="Pectin_lyas_fold"/>
</dbReference>
<dbReference type="AlphaFoldDB" id="A0A6L5XYL8"/>
<sequence length="395" mass="43161">MEKNRKYIRLMVLSICLFGLMITKHVSVASQAGEEIILRKTVVGIYRADGSIEFVPQSDPARNRQALEYILSTDTKKTLIIPSDKTVKVEAVIDIGDNTTIIADGATIIQQNNGLGLIKHGIDRVDYGSIKNVTIQGGTWKNEINSKGCTMFRFAHGSNLTFKGITIETNYEGHALELIACQNVTVSNCKFYATNSSTKSKNSVEEALQIDLATPITAPGVLNSTGNKKFVSGQKSKNITIKDCNVSGSRGICANFSASEPKFKNNFHVGITIENCNVTGESGEGIALFNSVGVKVKNCVIRSNSTRKKEAYSVGLHLALMGKNKISTKYENVITNNKIYGYRQALNIDSHTTSLYGKTTVKNNVGSASDKKTAFHMVRCKKLVESNNTALKRKK</sequence>
<dbReference type="Proteomes" id="UP000482209">
    <property type="component" value="Unassembled WGS sequence"/>
</dbReference>
<accession>A0A6L5XYL8</accession>
<dbReference type="Gene3D" id="2.160.20.10">
    <property type="entry name" value="Single-stranded right-handed beta-helix, Pectin lyase-like"/>
    <property type="match status" value="1"/>
</dbReference>
<comment type="caution">
    <text evidence="1">The sequence shown here is derived from an EMBL/GenBank/DDBJ whole genome shotgun (WGS) entry which is preliminary data.</text>
</comment>
<dbReference type="EMBL" id="VUMT01000009">
    <property type="protein sequence ID" value="MSS63784.1"/>
    <property type="molecule type" value="Genomic_DNA"/>
</dbReference>
<evidence type="ECO:0000313" key="1">
    <source>
        <dbReference type="EMBL" id="MSS63784.1"/>
    </source>
</evidence>
<organism evidence="1 2">
    <name type="scientific">Velocimicrobium porci</name>
    <dbReference type="NCBI Taxonomy" id="2606634"/>
    <lineage>
        <taxon>Bacteria</taxon>
        <taxon>Bacillati</taxon>
        <taxon>Bacillota</taxon>
        <taxon>Clostridia</taxon>
        <taxon>Lachnospirales</taxon>
        <taxon>Lachnospiraceae</taxon>
        <taxon>Velocimicrobium</taxon>
    </lineage>
</organism>
<protein>
    <submittedName>
        <fullName evidence="1">Uncharacterized protein</fullName>
    </submittedName>
</protein>
<dbReference type="RefSeq" id="WP_154519187.1">
    <property type="nucleotide sequence ID" value="NZ_VUMT01000009.1"/>
</dbReference>
<name>A0A6L5XYL8_9FIRM</name>
<dbReference type="SUPFAM" id="SSF51126">
    <property type="entry name" value="Pectin lyase-like"/>
    <property type="match status" value="1"/>
</dbReference>
<reference evidence="1 2" key="1">
    <citation type="submission" date="2019-08" db="EMBL/GenBank/DDBJ databases">
        <title>In-depth cultivation of the pig gut microbiome towards novel bacterial diversity and tailored functional studies.</title>
        <authorList>
            <person name="Wylensek D."/>
            <person name="Hitch T.C.A."/>
            <person name="Clavel T."/>
        </authorList>
    </citation>
    <scope>NUCLEOTIDE SEQUENCE [LARGE SCALE GENOMIC DNA]</scope>
    <source>
        <strain evidence="1 2">WCA-693-APC-MOT-I</strain>
    </source>
</reference>